<organism evidence="1">
    <name type="scientific">Ixodes scapularis</name>
    <name type="common">Black-legged tick</name>
    <name type="synonym">Deer tick</name>
    <dbReference type="NCBI Taxonomy" id="6945"/>
    <lineage>
        <taxon>Eukaryota</taxon>
        <taxon>Metazoa</taxon>
        <taxon>Ecdysozoa</taxon>
        <taxon>Arthropoda</taxon>
        <taxon>Chelicerata</taxon>
        <taxon>Arachnida</taxon>
        <taxon>Acari</taxon>
        <taxon>Parasitiformes</taxon>
        <taxon>Ixodida</taxon>
        <taxon>Ixodoidea</taxon>
        <taxon>Ixodidae</taxon>
        <taxon>Ixodinae</taxon>
        <taxon>Ixodes</taxon>
    </lineage>
</organism>
<dbReference type="AlphaFoldDB" id="A0A4D5RD02"/>
<sequence>MSATFICCCNIVCAAVGCGPLRHSYRTLLPVCFVPSSERTERDKSVDRAFPCLRRGYRGVCRRDGFGKRRDPVLNFAESLCHVVFGTVELKGSMWPRLVARLLSEHSSRFSSVDFGILGASKVRKTLITLNARCVLSLFVWGIVVWPVPNRMSPVPFLPEGELYNAPGIIFVSAIRGRGILRGLVLQQAGRRC</sequence>
<name>A0A4D5RD02_IXOSC</name>
<dbReference type="EMBL" id="GHJT01000788">
    <property type="protein sequence ID" value="MOY34759.1"/>
    <property type="molecule type" value="Transcribed_RNA"/>
</dbReference>
<reference evidence="1" key="1">
    <citation type="submission" date="2019-04" db="EMBL/GenBank/DDBJ databases">
        <title>An insight into the mialome of Ixodes scapularis.</title>
        <authorList>
            <person name="Ribeiro J.M."/>
            <person name="Mather T.N."/>
            <person name="Karim S."/>
        </authorList>
    </citation>
    <scope>NUCLEOTIDE SEQUENCE</scope>
</reference>
<proteinExistence type="predicted"/>
<evidence type="ECO:0000313" key="1">
    <source>
        <dbReference type="EMBL" id="MOY34759.1"/>
    </source>
</evidence>
<protein>
    <submittedName>
        <fullName evidence="1">Uncharacterized protein</fullName>
    </submittedName>
</protein>
<accession>A0A4D5RD02</accession>